<evidence type="ECO:0000256" key="2">
    <source>
        <dbReference type="ARBA" id="ARBA00022801"/>
    </source>
</evidence>
<name>A0AB34KWG4_9PEZI</name>
<dbReference type="EMBL" id="JAAQHG020000008">
    <property type="protein sequence ID" value="KAL1587900.1"/>
    <property type="molecule type" value="Genomic_DNA"/>
</dbReference>
<keyword evidence="3" id="KW-0732">Signal</keyword>
<proteinExistence type="inferred from homology"/>
<evidence type="ECO:0000313" key="6">
    <source>
        <dbReference type="Proteomes" id="UP000803884"/>
    </source>
</evidence>
<protein>
    <recommendedName>
        <fullName evidence="3">Carboxylic ester hydrolase</fullName>
        <ecNumber evidence="3">3.1.1.-</ecNumber>
    </recommendedName>
</protein>
<dbReference type="SUPFAM" id="SSF53474">
    <property type="entry name" value="alpha/beta-Hydrolases"/>
    <property type="match status" value="1"/>
</dbReference>
<feature type="chain" id="PRO_5044046175" description="Carboxylic ester hydrolase" evidence="3">
    <location>
        <begin position="26"/>
        <end position="515"/>
    </location>
</feature>
<feature type="domain" description="Carboxylesterase type B" evidence="4">
    <location>
        <begin position="383"/>
        <end position="493"/>
    </location>
</feature>
<dbReference type="AlphaFoldDB" id="A0AB34KWG4"/>
<dbReference type="PANTHER" id="PTHR11559">
    <property type="entry name" value="CARBOXYLESTERASE"/>
    <property type="match status" value="1"/>
</dbReference>
<keyword evidence="2 3" id="KW-0378">Hydrolase</keyword>
<evidence type="ECO:0000256" key="1">
    <source>
        <dbReference type="ARBA" id="ARBA00005964"/>
    </source>
</evidence>
<dbReference type="InterPro" id="IPR019819">
    <property type="entry name" value="Carboxylesterase_B_CS"/>
</dbReference>
<evidence type="ECO:0000256" key="3">
    <source>
        <dbReference type="RuleBase" id="RU361235"/>
    </source>
</evidence>
<gene>
    <name evidence="5" type="ORF">WHR41_03380</name>
</gene>
<feature type="signal peptide" evidence="3">
    <location>
        <begin position="1"/>
        <end position="25"/>
    </location>
</feature>
<dbReference type="InterPro" id="IPR002018">
    <property type="entry name" value="CarbesteraseB"/>
</dbReference>
<evidence type="ECO:0000259" key="4">
    <source>
        <dbReference type="Pfam" id="PF00135"/>
    </source>
</evidence>
<organism evidence="5 6">
    <name type="scientific">Cladosporium halotolerans</name>
    <dbReference type="NCBI Taxonomy" id="1052096"/>
    <lineage>
        <taxon>Eukaryota</taxon>
        <taxon>Fungi</taxon>
        <taxon>Dikarya</taxon>
        <taxon>Ascomycota</taxon>
        <taxon>Pezizomycotina</taxon>
        <taxon>Dothideomycetes</taxon>
        <taxon>Dothideomycetidae</taxon>
        <taxon>Cladosporiales</taxon>
        <taxon>Cladosporiaceae</taxon>
        <taxon>Cladosporium</taxon>
    </lineage>
</organism>
<dbReference type="InterPro" id="IPR019826">
    <property type="entry name" value="Carboxylesterase_B_AS"/>
</dbReference>
<dbReference type="InterPro" id="IPR029058">
    <property type="entry name" value="AB_hydrolase_fold"/>
</dbReference>
<dbReference type="Proteomes" id="UP000803884">
    <property type="component" value="Unassembled WGS sequence"/>
</dbReference>
<dbReference type="GeneID" id="96004824"/>
<feature type="domain" description="Carboxylesterase type B" evidence="4">
    <location>
        <begin position="30"/>
        <end position="362"/>
    </location>
</feature>
<dbReference type="PROSITE" id="PS00122">
    <property type="entry name" value="CARBOXYLESTERASE_B_1"/>
    <property type="match status" value="1"/>
</dbReference>
<dbReference type="GO" id="GO:0016787">
    <property type="term" value="F:hydrolase activity"/>
    <property type="evidence" value="ECO:0007669"/>
    <property type="project" value="UniProtKB-KW"/>
</dbReference>
<keyword evidence="6" id="KW-1185">Reference proteome</keyword>
<sequence length="515" mass="55871">MHGSAPLRLFLALSAALLCLRTAEATGFNEVVTTNGVVSGHIAPDRKNTVEYLGIPYAQPPVGKLRFAPPQPIVKKLDYNASKWGFDCPQSVSGNASYPGLTPQAQGIINAFAGGGGNQQSEDCLTLNIWAPSHTEKKRPVLVFFHGGRFSIGNSNSKFYDGSRFAEATSAIIITLTYRLNVFGFPGAPDSSQNLGLRDQRLAVQWIHDNIAGFGGDPSKIAVFGQSSGGVAVDWWTFAYQQEPLIAGIISESGNALSFPLNTAERQKQNWYNVSTTLGCGSSGDTLECVRGKDWKDLLAAAGRLPAAPGGNPVRSTSAFYPMIDNETVFSDYRPLLEHGKFAKIPQLLGNNNNEQGYYVIPAFGKGVNATKEQGDQFLLESFTCPNDIEARARSAQGVPTWQYRYFGDWPNTRLYNSSGAYHGTELEMLFGNSGDVSGIAPSEAQEELTKVMQDAWVAFAEDPKRGLEKYGWPRFDPSEDTLVRLGYENSPVPDFVRPSLYSGDCANITVGADG</sequence>
<reference evidence="5 6" key="1">
    <citation type="journal article" date="2020" name="Microbiol. Resour. Announc.">
        <title>Draft Genome Sequence of a Cladosporium Species Isolated from the Mesophotic Ascidian Didemnum maculosum.</title>
        <authorList>
            <person name="Gioti A."/>
            <person name="Siaperas R."/>
            <person name="Nikolaivits E."/>
            <person name="Le Goff G."/>
            <person name="Ouazzani J."/>
            <person name="Kotoulas G."/>
            <person name="Topakas E."/>
        </authorList>
    </citation>
    <scope>NUCLEOTIDE SEQUENCE [LARGE SCALE GENOMIC DNA]</scope>
    <source>
        <strain evidence="5 6">TM138-S3</strain>
    </source>
</reference>
<comment type="caution">
    <text evidence="5">The sequence shown here is derived from an EMBL/GenBank/DDBJ whole genome shotgun (WGS) entry which is preliminary data.</text>
</comment>
<dbReference type="PROSITE" id="PS00941">
    <property type="entry name" value="CARBOXYLESTERASE_B_2"/>
    <property type="match status" value="1"/>
</dbReference>
<accession>A0AB34KWG4</accession>
<dbReference type="InterPro" id="IPR050309">
    <property type="entry name" value="Type-B_Carboxylest/Lipase"/>
</dbReference>
<dbReference type="RefSeq" id="XP_069231005.1">
    <property type="nucleotide sequence ID" value="XM_069371986.1"/>
</dbReference>
<evidence type="ECO:0000313" key="5">
    <source>
        <dbReference type="EMBL" id="KAL1587900.1"/>
    </source>
</evidence>
<dbReference type="Pfam" id="PF00135">
    <property type="entry name" value="COesterase"/>
    <property type="match status" value="2"/>
</dbReference>
<dbReference type="EC" id="3.1.1.-" evidence="3"/>
<dbReference type="Gene3D" id="3.40.50.1820">
    <property type="entry name" value="alpha/beta hydrolase"/>
    <property type="match status" value="2"/>
</dbReference>
<comment type="similarity">
    <text evidence="1 3">Belongs to the type-B carboxylesterase/lipase family.</text>
</comment>